<evidence type="ECO:0000256" key="3">
    <source>
        <dbReference type="ARBA" id="ARBA00022723"/>
    </source>
</evidence>
<dbReference type="InterPro" id="IPR001279">
    <property type="entry name" value="Metallo-B-lactamas"/>
</dbReference>
<proteinExistence type="inferred from homology"/>
<keyword evidence="4 7" id="KW-0378">Hydrolase</keyword>
<evidence type="ECO:0000259" key="6">
    <source>
        <dbReference type="SMART" id="SM00849"/>
    </source>
</evidence>
<reference evidence="8" key="1">
    <citation type="submission" date="2011-02" db="EMBL/GenBank/DDBJ databases">
        <title>The Genome Sequence of Capsaspora owczarzaki ATCC 30864.</title>
        <authorList>
            <person name="Russ C."/>
            <person name="Cuomo C."/>
            <person name="Burger G."/>
            <person name="Gray M.W."/>
            <person name="Holland P.W.H."/>
            <person name="King N."/>
            <person name="Lang F.B.F."/>
            <person name="Roger A.J."/>
            <person name="Ruiz-Trillo I."/>
            <person name="Young S.K."/>
            <person name="Zeng Q."/>
            <person name="Gargeya S."/>
            <person name="Alvarado L."/>
            <person name="Berlin A."/>
            <person name="Chapman S.B."/>
            <person name="Chen Z."/>
            <person name="Freedman E."/>
            <person name="Gellesch M."/>
            <person name="Goldberg J."/>
            <person name="Griggs A."/>
            <person name="Gujja S."/>
            <person name="Heilman E."/>
            <person name="Heiman D."/>
            <person name="Howarth C."/>
            <person name="Mehta T."/>
            <person name="Neiman D."/>
            <person name="Pearson M."/>
            <person name="Roberts A."/>
            <person name="Saif S."/>
            <person name="Shea T."/>
            <person name="Shenoy N."/>
            <person name="Sisk P."/>
            <person name="Stolte C."/>
            <person name="Sykes S."/>
            <person name="White J."/>
            <person name="Yandava C."/>
            <person name="Haas B."/>
            <person name="Nusbaum C."/>
            <person name="Birren B."/>
        </authorList>
    </citation>
    <scope>NUCLEOTIDE SEQUENCE</scope>
    <source>
        <strain evidence="8">ATCC 30864</strain>
    </source>
</reference>
<dbReference type="PANTHER" id="PTHR11935">
    <property type="entry name" value="BETA LACTAMASE DOMAIN"/>
    <property type="match status" value="1"/>
</dbReference>
<accession>A0A0D2WU00</accession>
<dbReference type="PhylomeDB" id="A0A0D2WU00"/>
<keyword evidence="5" id="KW-0862">Zinc</keyword>
<dbReference type="Pfam" id="PF16123">
    <property type="entry name" value="HAGH_C"/>
    <property type="match status" value="1"/>
</dbReference>
<feature type="domain" description="Metallo-beta-lactamase" evidence="6">
    <location>
        <begin position="59"/>
        <end position="221"/>
    </location>
</feature>
<dbReference type="EMBL" id="KE346370">
    <property type="protein sequence ID" value="KJE96045.1"/>
    <property type="molecule type" value="Genomic_DNA"/>
</dbReference>
<comment type="cofactor">
    <cofactor evidence="1">
        <name>Zn(2+)</name>
        <dbReference type="ChEBI" id="CHEBI:29105"/>
    </cofactor>
</comment>
<dbReference type="PANTHER" id="PTHR11935:SF116">
    <property type="entry name" value="HYDROLASE PNKD-RELATED"/>
    <property type="match status" value="1"/>
</dbReference>
<comment type="similarity">
    <text evidence="2">Belongs to the metallo-beta-lactamase superfamily. Glyoxalase II family.</text>
</comment>
<dbReference type="STRING" id="595528.A0A0D2WU00"/>
<keyword evidence="8" id="KW-1185">Reference proteome</keyword>
<dbReference type="SUPFAM" id="SSF56281">
    <property type="entry name" value="Metallo-hydrolase/oxidoreductase"/>
    <property type="match status" value="1"/>
</dbReference>
<gene>
    <name evidence="7" type="ORF">CAOG_006419</name>
</gene>
<dbReference type="eggNOG" id="KOG0813">
    <property type="taxonomic scope" value="Eukaryota"/>
</dbReference>
<dbReference type="GO" id="GO:0046872">
    <property type="term" value="F:metal ion binding"/>
    <property type="evidence" value="ECO:0007669"/>
    <property type="project" value="UniProtKB-KW"/>
</dbReference>
<evidence type="ECO:0000256" key="1">
    <source>
        <dbReference type="ARBA" id="ARBA00001947"/>
    </source>
</evidence>
<dbReference type="InterPro" id="IPR036866">
    <property type="entry name" value="RibonucZ/Hydroxyglut_hydro"/>
</dbReference>
<dbReference type="SMART" id="SM00849">
    <property type="entry name" value="Lactamase_B"/>
    <property type="match status" value="1"/>
</dbReference>
<dbReference type="GO" id="GO:0019243">
    <property type="term" value="P:methylglyoxal catabolic process to D-lactate via S-lactoyl-glutathione"/>
    <property type="evidence" value="ECO:0007669"/>
    <property type="project" value="InterPro"/>
</dbReference>
<dbReference type="InterPro" id="IPR017782">
    <property type="entry name" value="Hydroxyacylglutathione_Hdrlase"/>
</dbReference>
<dbReference type="InterPro" id="IPR035680">
    <property type="entry name" value="Clx_II_MBL"/>
</dbReference>
<dbReference type="AlphaFoldDB" id="A0A0D2WU00"/>
<dbReference type="HAMAP" id="MF_01374">
    <property type="entry name" value="Glyoxalase_2"/>
    <property type="match status" value="1"/>
</dbReference>
<dbReference type="InterPro" id="IPR032282">
    <property type="entry name" value="HAGH_C"/>
</dbReference>
<evidence type="ECO:0000256" key="4">
    <source>
        <dbReference type="ARBA" id="ARBA00022801"/>
    </source>
</evidence>
<dbReference type="Proteomes" id="UP000008743">
    <property type="component" value="Unassembled WGS sequence"/>
</dbReference>
<protein>
    <submittedName>
        <fullName evidence="7">Hydroxyacylglutathione hydrolase</fullName>
    </submittedName>
</protein>
<dbReference type="Gene3D" id="3.60.15.10">
    <property type="entry name" value="Ribonuclease Z/Hydroxyacylglutathione hydrolase-like"/>
    <property type="match status" value="1"/>
</dbReference>
<name>A0A0D2WU00_CAPO3</name>
<evidence type="ECO:0000313" key="8">
    <source>
        <dbReference type="Proteomes" id="UP000008743"/>
    </source>
</evidence>
<dbReference type="InParanoid" id="A0A0D2WU00"/>
<organism evidence="7 8">
    <name type="scientific">Capsaspora owczarzaki (strain ATCC 30864)</name>
    <dbReference type="NCBI Taxonomy" id="595528"/>
    <lineage>
        <taxon>Eukaryota</taxon>
        <taxon>Filasterea</taxon>
        <taxon>Capsaspora</taxon>
    </lineage>
</organism>
<dbReference type="CDD" id="cd07723">
    <property type="entry name" value="hydroxyacylglutathione_hydrolase_MBL-fold"/>
    <property type="match status" value="1"/>
</dbReference>
<dbReference type="NCBIfam" id="TIGR03413">
    <property type="entry name" value="GSH_gloB"/>
    <property type="match status" value="1"/>
</dbReference>
<dbReference type="OrthoDB" id="515692at2759"/>
<dbReference type="GO" id="GO:0004416">
    <property type="term" value="F:hydroxyacylglutathione hydrolase activity"/>
    <property type="evidence" value="ECO:0007669"/>
    <property type="project" value="InterPro"/>
</dbReference>
<evidence type="ECO:0000313" key="7">
    <source>
        <dbReference type="EMBL" id="KJE96045.1"/>
    </source>
</evidence>
<evidence type="ECO:0000256" key="2">
    <source>
        <dbReference type="ARBA" id="ARBA00006759"/>
    </source>
</evidence>
<dbReference type="Pfam" id="PF00753">
    <property type="entry name" value="Lactamase_B"/>
    <property type="match status" value="1"/>
</dbReference>
<sequence length="319" mass="34704">MDRPSSSRRYAFYTSSAGYYYHRYQLRKAAKTGGPIIDPFEYPIPGGLHTVLVVPNRKDNYTYVVLNNQTRDAVVVDPADPASILPAIEKANVKVLAVLTTHKHHDHSAGNWDMAQHFPGVAIVGSPTDNIPSLTHPVSHGDVLTISTLVIHCISTPGHTPGHIVYHLQPAAPEHPGSIFSGDCLFVGGSGQMFEGTPADMYLAMERLRELSGSTLVWPGHEYASPNLDFVAVLEPSNAQAVEGAVKAKERLARREGSIPSTITDELAWNPYFRVHAGTFDALVLVPGQPEAIRQHRVAVLAEIRRQKNVFSPGLTGGN</sequence>
<evidence type="ECO:0000256" key="5">
    <source>
        <dbReference type="ARBA" id="ARBA00022833"/>
    </source>
</evidence>
<keyword evidence="3" id="KW-0479">Metal-binding</keyword>